<name>A0ABW1R9C2_9LACO</name>
<evidence type="ECO:0000313" key="3">
    <source>
        <dbReference type="Proteomes" id="UP001596253"/>
    </source>
</evidence>
<keyword evidence="1" id="KW-0472">Membrane</keyword>
<feature type="transmembrane region" description="Helical" evidence="1">
    <location>
        <begin position="167"/>
        <end position="189"/>
    </location>
</feature>
<keyword evidence="1" id="KW-1133">Transmembrane helix</keyword>
<reference evidence="3" key="1">
    <citation type="journal article" date="2019" name="Int. J. Syst. Evol. Microbiol.">
        <title>The Global Catalogue of Microorganisms (GCM) 10K type strain sequencing project: providing services to taxonomists for standard genome sequencing and annotation.</title>
        <authorList>
            <consortium name="The Broad Institute Genomics Platform"/>
            <consortium name="The Broad Institute Genome Sequencing Center for Infectious Disease"/>
            <person name="Wu L."/>
            <person name="Ma J."/>
        </authorList>
    </citation>
    <scope>NUCLEOTIDE SEQUENCE [LARGE SCALE GENOMIC DNA]</scope>
    <source>
        <strain evidence="3">CCM 8932</strain>
    </source>
</reference>
<feature type="transmembrane region" description="Helical" evidence="1">
    <location>
        <begin position="143"/>
        <end position="161"/>
    </location>
</feature>
<dbReference type="InterPro" id="IPR025962">
    <property type="entry name" value="SdpI/YhfL"/>
</dbReference>
<sequence>MLKAARWRLWTVLLSGLNIMLLGWLWLPAKLHLPKVTLTLHLLVPITTVYLLSLIAPFVLAKSYQWQRWQVAMHWAIGWVAYSLAVVLLPGLFRTANQTAIGLGLVFGIVGLLCVDAPRNHTLGIRVPWTYQSPEIWRKTNTLGGWLFVAGGLLGIALSSLDVALTQVLMVGLAFLSGGGAVGYAYWLAHRPPHHLI</sequence>
<feature type="transmembrane region" description="Helical" evidence="1">
    <location>
        <begin position="7"/>
        <end position="27"/>
    </location>
</feature>
<proteinExistence type="predicted"/>
<feature type="transmembrane region" description="Helical" evidence="1">
    <location>
        <begin position="39"/>
        <end position="60"/>
    </location>
</feature>
<dbReference type="RefSeq" id="WP_171001117.1">
    <property type="nucleotide sequence ID" value="NZ_BJDK01000040.1"/>
</dbReference>
<feature type="transmembrane region" description="Helical" evidence="1">
    <location>
        <begin position="99"/>
        <end position="117"/>
    </location>
</feature>
<comment type="caution">
    <text evidence="2">The sequence shown here is derived from an EMBL/GenBank/DDBJ whole genome shotgun (WGS) entry which is preliminary data.</text>
</comment>
<feature type="transmembrane region" description="Helical" evidence="1">
    <location>
        <begin position="72"/>
        <end position="93"/>
    </location>
</feature>
<organism evidence="2 3">
    <name type="scientific">Lactiplantibacillus dongliensis</name>
    <dbReference type="NCBI Taxonomy" id="2559919"/>
    <lineage>
        <taxon>Bacteria</taxon>
        <taxon>Bacillati</taxon>
        <taxon>Bacillota</taxon>
        <taxon>Bacilli</taxon>
        <taxon>Lactobacillales</taxon>
        <taxon>Lactobacillaceae</taxon>
        <taxon>Lactiplantibacillus</taxon>
    </lineage>
</organism>
<dbReference type="EMBL" id="JBHSSD010000059">
    <property type="protein sequence ID" value="MFC6165759.1"/>
    <property type="molecule type" value="Genomic_DNA"/>
</dbReference>
<evidence type="ECO:0000313" key="2">
    <source>
        <dbReference type="EMBL" id="MFC6165759.1"/>
    </source>
</evidence>
<evidence type="ECO:0000256" key="1">
    <source>
        <dbReference type="SAM" id="Phobius"/>
    </source>
</evidence>
<keyword evidence="1" id="KW-0812">Transmembrane</keyword>
<dbReference type="Proteomes" id="UP001596253">
    <property type="component" value="Unassembled WGS sequence"/>
</dbReference>
<protein>
    <submittedName>
        <fullName evidence="2">SdpI family protein</fullName>
    </submittedName>
</protein>
<dbReference type="Pfam" id="PF13630">
    <property type="entry name" value="SdpI"/>
    <property type="match status" value="1"/>
</dbReference>
<keyword evidence="3" id="KW-1185">Reference proteome</keyword>
<accession>A0ABW1R9C2</accession>
<gene>
    <name evidence="2" type="ORF">ACFP3T_13900</name>
</gene>